<dbReference type="PANTHER" id="PTHR11839">
    <property type="entry name" value="UDP/ADP-SUGAR PYROPHOSPHATASE"/>
    <property type="match status" value="1"/>
</dbReference>
<dbReference type="PANTHER" id="PTHR11839:SF18">
    <property type="entry name" value="NUDIX HYDROLASE DOMAIN-CONTAINING PROTEIN"/>
    <property type="match status" value="1"/>
</dbReference>
<dbReference type="Gene3D" id="3.40.50.450">
    <property type="match status" value="1"/>
</dbReference>
<dbReference type="EMBL" id="WUUL01000002">
    <property type="protein sequence ID" value="MXQ52759.1"/>
    <property type="molecule type" value="Genomic_DNA"/>
</dbReference>
<protein>
    <submittedName>
        <fullName evidence="4">NUDIX hydrolase</fullName>
    </submittedName>
</protein>
<dbReference type="Pfam" id="PF15891">
    <property type="entry name" value="Nuc_deoxyri_tr2"/>
    <property type="match status" value="1"/>
</dbReference>
<proteinExistence type="predicted"/>
<dbReference type="InterPro" id="IPR015797">
    <property type="entry name" value="NUDIX_hydrolase-like_dom_sf"/>
</dbReference>
<keyword evidence="5" id="KW-1185">Reference proteome</keyword>
<sequence length="391" mass="44988">MSNITVVYLGEKPPRGYEKSIYLLGPTPRNPEVKSWRPQAIQLLEAAGYNGVVFIPEVHPDGDEHVDFQEKYVELIEWQERCLNLADVIIAWVPRNMETMPGLTTNEEWGKWKDSGKIVFGAPEDAYSTRYLKHYAKKLNVPEATTLEQTVANALELLGEGAWRTDGEREIPLFVWRTDRFQEWYQAQRDAGNVLEHARVVWTFRVGKDRRLVFFWALHAEVYITAEGRSKTNEVVLSRPDIATIVLYQRAERLNDSRVVLIREFRTPVSNPSGYVWEVPGGSSFKPVPNPRVLASEECQEETGLKLPADRFVMYGSRQLVATMSAHRAHLFAAELNEEEMEILRQKQGIPQGVLEDTERTYVEIPTLREIREQELVDWPTLGMILHVLVE</sequence>
<accession>A0A6I4VM99</accession>
<dbReference type="InterPro" id="IPR000086">
    <property type="entry name" value="NUDIX_hydrolase_dom"/>
</dbReference>
<comment type="cofactor">
    <cofactor evidence="1">
        <name>Mg(2+)</name>
        <dbReference type="ChEBI" id="CHEBI:18420"/>
    </cofactor>
</comment>
<evidence type="ECO:0000259" key="3">
    <source>
        <dbReference type="PROSITE" id="PS51462"/>
    </source>
</evidence>
<dbReference type="PROSITE" id="PS51462">
    <property type="entry name" value="NUDIX"/>
    <property type="match status" value="1"/>
</dbReference>
<comment type="caution">
    <text evidence="4">The sequence shown here is derived from an EMBL/GenBank/DDBJ whole genome shotgun (WGS) entry which is preliminary data.</text>
</comment>
<dbReference type="GO" id="GO:0006753">
    <property type="term" value="P:nucleoside phosphate metabolic process"/>
    <property type="evidence" value="ECO:0007669"/>
    <property type="project" value="TreeGrafter"/>
</dbReference>
<keyword evidence="2 4" id="KW-0378">Hydrolase</keyword>
<dbReference type="GO" id="GO:0016787">
    <property type="term" value="F:hydrolase activity"/>
    <property type="evidence" value="ECO:0007669"/>
    <property type="project" value="UniProtKB-KW"/>
</dbReference>
<evidence type="ECO:0000256" key="1">
    <source>
        <dbReference type="ARBA" id="ARBA00001946"/>
    </source>
</evidence>
<dbReference type="Proteomes" id="UP000430692">
    <property type="component" value="Unassembled WGS sequence"/>
</dbReference>
<dbReference type="AlphaFoldDB" id="A0A6I4VM99"/>
<evidence type="ECO:0000313" key="5">
    <source>
        <dbReference type="Proteomes" id="UP000430692"/>
    </source>
</evidence>
<gene>
    <name evidence="4" type="ORF">GSM42_03235</name>
</gene>
<organism evidence="4 5">
    <name type="scientific">Shimazuella alba</name>
    <dbReference type="NCBI Taxonomy" id="2690964"/>
    <lineage>
        <taxon>Bacteria</taxon>
        <taxon>Bacillati</taxon>
        <taxon>Bacillota</taxon>
        <taxon>Bacilli</taxon>
        <taxon>Bacillales</taxon>
        <taxon>Thermoactinomycetaceae</taxon>
        <taxon>Shimazuella</taxon>
    </lineage>
</organism>
<dbReference type="RefSeq" id="WP_160799972.1">
    <property type="nucleotide sequence ID" value="NZ_WUUL01000002.1"/>
</dbReference>
<dbReference type="SUPFAM" id="SSF55811">
    <property type="entry name" value="Nudix"/>
    <property type="match status" value="1"/>
</dbReference>
<evidence type="ECO:0000256" key="2">
    <source>
        <dbReference type="ARBA" id="ARBA00022801"/>
    </source>
</evidence>
<name>A0A6I4VM99_9BACL</name>
<reference evidence="4 5" key="1">
    <citation type="submission" date="2019-12" db="EMBL/GenBank/DDBJ databases">
        <title>Whole-genome analyses of novel actinobacteria.</title>
        <authorList>
            <person name="Sahin N."/>
            <person name="Saygin H."/>
        </authorList>
    </citation>
    <scope>NUCLEOTIDE SEQUENCE [LARGE SCALE GENOMIC DNA]</scope>
    <source>
        <strain evidence="4 5">KC615</strain>
    </source>
</reference>
<feature type="domain" description="Nudix hydrolase" evidence="3">
    <location>
        <begin position="238"/>
        <end position="386"/>
    </location>
</feature>
<dbReference type="GO" id="GO:0019693">
    <property type="term" value="P:ribose phosphate metabolic process"/>
    <property type="evidence" value="ECO:0007669"/>
    <property type="project" value="TreeGrafter"/>
</dbReference>
<dbReference type="InterPro" id="IPR039470">
    <property type="entry name" value="Nuc_deoxyri_tr2"/>
</dbReference>
<evidence type="ECO:0000313" key="4">
    <source>
        <dbReference type="EMBL" id="MXQ52759.1"/>
    </source>
</evidence>
<dbReference type="Gene3D" id="3.90.79.10">
    <property type="entry name" value="Nucleoside Triphosphate Pyrophosphohydrolase"/>
    <property type="match status" value="1"/>
</dbReference>